<gene>
    <name evidence="1" type="ORF">PL8927_140027</name>
</gene>
<comment type="caution">
    <text evidence="1">The sequence shown here is derived from an EMBL/GenBank/DDBJ whole genome shotgun (WGS) entry which is preliminary data.</text>
</comment>
<dbReference type="EMBL" id="CZCU02000046">
    <property type="protein sequence ID" value="VXD11155.1"/>
    <property type="molecule type" value="Genomic_DNA"/>
</dbReference>
<dbReference type="OrthoDB" id="488286at2"/>
<sequence>MTIICTLPPTQRANKSPEVLIRETVFSSAFHSLEHRKIAKFTDEIWRALTPSERQLTTPENIQEIDYKPVPPKRTFTVRVRYQFKGRIEPLPYQLDDE</sequence>
<reference evidence="1" key="1">
    <citation type="submission" date="2019-10" db="EMBL/GenBank/DDBJ databases">
        <authorList>
            <consortium name="Genoscope - CEA"/>
            <person name="William W."/>
        </authorList>
    </citation>
    <scope>NUCLEOTIDE SEQUENCE [LARGE SCALE GENOMIC DNA]</scope>
    <source>
        <strain evidence="1">BBR_PRJEB10992</strain>
    </source>
</reference>
<protein>
    <submittedName>
        <fullName evidence="1">Uncharacterized protein</fullName>
    </submittedName>
</protein>
<keyword evidence="2" id="KW-1185">Reference proteome</keyword>
<name>A0A7Z9BLR4_9CYAN</name>
<proteinExistence type="predicted"/>
<organism evidence="1 2">
    <name type="scientific">Planktothrix serta PCC 8927</name>
    <dbReference type="NCBI Taxonomy" id="671068"/>
    <lineage>
        <taxon>Bacteria</taxon>
        <taxon>Bacillati</taxon>
        <taxon>Cyanobacteriota</taxon>
        <taxon>Cyanophyceae</taxon>
        <taxon>Oscillatoriophycideae</taxon>
        <taxon>Oscillatoriales</taxon>
        <taxon>Microcoleaceae</taxon>
        <taxon>Planktothrix</taxon>
    </lineage>
</organism>
<dbReference type="Proteomes" id="UP000184550">
    <property type="component" value="Unassembled WGS sequence"/>
</dbReference>
<evidence type="ECO:0000313" key="2">
    <source>
        <dbReference type="Proteomes" id="UP000184550"/>
    </source>
</evidence>
<dbReference type="AlphaFoldDB" id="A0A7Z9BLR4"/>
<evidence type="ECO:0000313" key="1">
    <source>
        <dbReference type="EMBL" id="VXD11155.1"/>
    </source>
</evidence>
<accession>A0A7Z9BLR4</accession>
<dbReference type="RefSeq" id="WP_083617378.1">
    <property type="nucleotide sequence ID" value="NZ_LR734832.1"/>
</dbReference>